<dbReference type="OrthoDB" id="30537at2157"/>
<dbReference type="Gene3D" id="3.90.940.20">
    <property type="entry name" value="RPB5-like RNA polymerase subunit"/>
    <property type="match status" value="1"/>
</dbReference>
<dbReference type="GO" id="GO:0000428">
    <property type="term" value="C:DNA-directed RNA polymerase complex"/>
    <property type="evidence" value="ECO:0007669"/>
    <property type="project" value="UniProtKB-KW"/>
</dbReference>
<name>A0A0F7CLE1_9CREN</name>
<keyword evidence="2 4" id="KW-0548">Nucleotidyltransferase</keyword>
<evidence type="ECO:0000256" key="1">
    <source>
        <dbReference type="ARBA" id="ARBA00022478"/>
    </source>
</evidence>
<dbReference type="GO" id="GO:0005737">
    <property type="term" value="C:cytoplasm"/>
    <property type="evidence" value="ECO:0007669"/>
    <property type="project" value="UniProtKB-SubCell"/>
</dbReference>
<sequence length="80" mass="8837">MPRKLNVLEHELVPKSVLLSRDEAKRILKIMGLKKTELPWIFSTDPVAKALGAKPGDVIMFIRQSPTAGESVAFRLVVPG</sequence>
<dbReference type="HAMAP" id="MF_00025">
    <property type="entry name" value="RNApol_Rpo5_RPB5"/>
    <property type="match status" value="1"/>
</dbReference>
<dbReference type="RefSeq" id="WP_052884826.1">
    <property type="nucleotide sequence ID" value="NZ_CP009961.1"/>
</dbReference>
<feature type="domain" description="RNA polymerase subunit H/Rpb5 C-terminal" evidence="5">
    <location>
        <begin position="6"/>
        <end position="77"/>
    </location>
</feature>
<proteinExistence type="inferred from homology"/>
<accession>A0A0F7CLE1</accession>
<dbReference type="AlphaFoldDB" id="A0A0F7CLE1"/>
<dbReference type="PANTHER" id="PTHR10535:SF0">
    <property type="entry name" value="DNA-DIRECTED RNA POLYMERASES I, II, AND III SUBUNIT RPABC1"/>
    <property type="match status" value="1"/>
</dbReference>
<comment type="function">
    <text evidence="4">DNA-dependent RNA polymerase (RNAP) catalyzes the transcription of DNA into RNA using the four ribonucleoside triphosphates as substrates.</text>
</comment>
<reference evidence="6 7" key="1">
    <citation type="journal article" date="2015" name="Stand. Genomic Sci.">
        <title>Complete genome sequence of and proposal of Thermofilum uzonense sp. nov. a novel hyperthermophilic crenarchaeon and emended description of the genus Thermofilum.</title>
        <authorList>
            <person name="Toshchakov S.V."/>
            <person name="Korzhenkov A.A."/>
            <person name="Samarov N.I."/>
            <person name="Mazunin I.O."/>
            <person name="Mozhey O.I."/>
            <person name="Shmyr I.S."/>
            <person name="Derbikova K.S."/>
            <person name="Taranov E.A."/>
            <person name="Dominova I.N."/>
            <person name="Bonch-Osmolovskaya E.A."/>
            <person name="Patrushev M.V."/>
            <person name="Podosokorskaya O.A."/>
            <person name="Kublanov I.V."/>
        </authorList>
    </citation>
    <scope>NUCLEOTIDE SEQUENCE [LARGE SCALE GENOMIC DNA]</scope>
    <source>
        <strain evidence="6 7">1807-2</strain>
    </source>
</reference>
<keyword evidence="4 6" id="KW-0808">Transferase</keyword>
<comment type="subcellular location">
    <subcellularLocation>
        <location evidence="4">Cytoplasm</location>
    </subcellularLocation>
</comment>
<dbReference type="Proteomes" id="UP000067434">
    <property type="component" value="Chromosome"/>
</dbReference>
<dbReference type="PATRIC" id="fig|1550241.5.peg.18"/>
<evidence type="ECO:0000259" key="5">
    <source>
        <dbReference type="Pfam" id="PF01191"/>
    </source>
</evidence>
<protein>
    <recommendedName>
        <fullName evidence="4">DNA-directed RNA polymerase subunit Rpo5</fullName>
        <ecNumber evidence="4">2.7.7.6</ecNumber>
    </recommendedName>
    <alternativeName>
        <fullName evidence="4">DNA-directed RNA polymerase subunit H</fullName>
    </alternativeName>
</protein>
<keyword evidence="7" id="KW-1185">Reference proteome</keyword>
<dbReference type="STRING" id="1550241.MA03_00090"/>
<keyword evidence="4" id="KW-0963">Cytoplasm</keyword>
<dbReference type="GO" id="GO:0003677">
    <property type="term" value="F:DNA binding"/>
    <property type="evidence" value="ECO:0007669"/>
    <property type="project" value="InterPro"/>
</dbReference>
<dbReference type="GO" id="GO:0003899">
    <property type="term" value="F:DNA-directed RNA polymerase activity"/>
    <property type="evidence" value="ECO:0007669"/>
    <property type="project" value="UniProtKB-UniRule"/>
</dbReference>
<dbReference type="InterPro" id="IPR014381">
    <property type="entry name" value="Arch_Rpo5/euc_Rpb5"/>
</dbReference>
<evidence type="ECO:0000313" key="6">
    <source>
        <dbReference type="EMBL" id="AKG39251.1"/>
    </source>
</evidence>
<dbReference type="SUPFAM" id="SSF55287">
    <property type="entry name" value="RPB5-like RNA polymerase subunit"/>
    <property type="match status" value="1"/>
</dbReference>
<dbReference type="EMBL" id="CP009961">
    <property type="protein sequence ID" value="AKG39251.1"/>
    <property type="molecule type" value="Genomic_DNA"/>
</dbReference>
<comment type="subunit">
    <text evidence="4">Part of the RNA polymerase complex.</text>
</comment>
<dbReference type="EC" id="2.7.7.6" evidence="4"/>
<evidence type="ECO:0000256" key="4">
    <source>
        <dbReference type="HAMAP-Rule" id="MF_00025"/>
    </source>
</evidence>
<evidence type="ECO:0000256" key="2">
    <source>
        <dbReference type="ARBA" id="ARBA00022695"/>
    </source>
</evidence>
<evidence type="ECO:0000256" key="3">
    <source>
        <dbReference type="ARBA" id="ARBA00023163"/>
    </source>
</evidence>
<dbReference type="GO" id="GO:0006366">
    <property type="term" value="P:transcription by RNA polymerase II"/>
    <property type="evidence" value="ECO:0007669"/>
    <property type="project" value="TreeGrafter"/>
</dbReference>
<comment type="similarity">
    <text evidence="4">Belongs to the archaeal Rpo5/eukaryotic RPB5 RNA polymerase subunit family.</text>
</comment>
<comment type="catalytic activity">
    <reaction evidence="4">
        <text>RNA(n) + a ribonucleoside 5'-triphosphate = RNA(n+1) + diphosphate</text>
        <dbReference type="Rhea" id="RHEA:21248"/>
        <dbReference type="Rhea" id="RHEA-COMP:14527"/>
        <dbReference type="Rhea" id="RHEA-COMP:17342"/>
        <dbReference type="ChEBI" id="CHEBI:33019"/>
        <dbReference type="ChEBI" id="CHEBI:61557"/>
        <dbReference type="ChEBI" id="CHEBI:140395"/>
        <dbReference type="EC" id="2.7.7.6"/>
    </reaction>
</comment>
<dbReference type="GeneID" id="25400583"/>
<dbReference type="Pfam" id="PF01191">
    <property type="entry name" value="RNA_pol_Rpb5_C"/>
    <property type="match status" value="1"/>
</dbReference>
<keyword evidence="1 4" id="KW-0240">DNA-directed RNA polymerase</keyword>
<dbReference type="NCBIfam" id="NF007129">
    <property type="entry name" value="PRK09570.1"/>
    <property type="match status" value="1"/>
</dbReference>
<dbReference type="InterPro" id="IPR035913">
    <property type="entry name" value="RPB5-like_sf"/>
</dbReference>
<organism evidence="6 7">
    <name type="scientific">Infirmifilum uzonense</name>
    <dbReference type="NCBI Taxonomy" id="1550241"/>
    <lineage>
        <taxon>Archaea</taxon>
        <taxon>Thermoproteota</taxon>
        <taxon>Thermoprotei</taxon>
        <taxon>Thermofilales</taxon>
        <taxon>Thermofilaceae</taxon>
        <taxon>Infirmifilum</taxon>
    </lineage>
</organism>
<evidence type="ECO:0000313" key="7">
    <source>
        <dbReference type="Proteomes" id="UP000067434"/>
    </source>
</evidence>
<dbReference type="InterPro" id="IPR000783">
    <property type="entry name" value="RNA_pol_subH/Rpb5_C"/>
</dbReference>
<keyword evidence="3 4" id="KW-0804">Transcription</keyword>
<dbReference type="HOGENOM" id="CLU_058320_4_0_2"/>
<dbReference type="GO" id="GO:0006362">
    <property type="term" value="P:transcription elongation by RNA polymerase I"/>
    <property type="evidence" value="ECO:0007669"/>
    <property type="project" value="TreeGrafter"/>
</dbReference>
<dbReference type="GO" id="GO:0042797">
    <property type="term" value="P:tRNA transcription by RNA polymerase III"/>
    <property type="evidence" value="ECO:0007669"/>
    <property type="project" value="TreeGrafter"/>
</dbReference>
<dbReference type="PANTHER" id="PTHR10535">
    <property type="entry name" value="DNA-DIRECTED RNA POLYMERASES I, II, AND III SUBUNIT RPABC1"/>
    <property type="match status" value="1"/>
</dbReference>
<dbReference type="KEGG" id="thf:MA03_00090"/>
<gene>
    <name evidence="4 6" type="primary">rpoH</name>
    <name evidence="4" type="synonym">rpo5</name>
    <name evidence="6" type="ORF">MA03_00090</name>
</gene>